<evidence type="ECO:0000313" key="6">
    <source>
        <dbReference type="Proteomes" id="UP000655037"/>
    </source>
</evidence>
<dbReference type="InterPro" id="IPR036388">
    <property type="entry name" value="WH-like_DNA-bd_sf"/>
</dbReference>
<proteinExistence type="predicted"/>
<dbReference type="InterPro" id="IPR011711">
    <property type="entry name" value="GntR_C"/>
</dbReference>
<name>A0AAE4WZY1_AGRVI</name>
<sequence length="252" mass="27764">MTGLSKIALTPRVPLASEVAHRILDYLFSGEVRPGDQIPSERQLSEALGVNRPAVREALRALSFLGLLEIRQGSGTYFKDPYENLLFTIFELSIMFGDRRLMELIDARAELEVTMAGLAAKSRTEEQLHALSQNLEALRTSRGSGFIDADTNFHNTIGEAADNDVLRDMLKGVRTMVRKWLGTNIRSANPETTAIAFGEHTPIFEAIRDRDVEGARAAMALHMAGAKQRLAESVDLLRATRSAEARQRSAGA</sequence>
<dbReference type="PROSITE" id="PS50949">
    <property type="entry name" value="HTH_GNTR"/>
    <property type="match status" value="1"/>
</dbReference>
<dbReference type="SMART" id="SM00895">
    <property type="entry name" value="FCD"/>
    <property type="match status" value="1"/>
</dbReference>
<keyword evidence="1" id="KW-0805">Transcription regulation</keyword>
<dbReference type="InterPro" id="IPR000524">
    <property type="entry name" value="Tscrpt_reg_HTH_GntR"/>
</dbReference>
<dbReference type="InterPro" id="IPR008920">
    <property type="entry name" value="TF_FadR/GntR_C"/>
</dbReference>
<feature type="domain" description="HTH gntR-type" evidence="4">
    <location>
        <begin position="13"/>
        <end position="81"/>
    </location>
</feature>
<dbReference type="PRINTS" id="PR00035">
    <property type="entry name" value="HTHGNTR"/>
</dbReference>
<protein>
    <submittedName>
        <fullName evidence="5">FadR family transcriptional regulator</fullName>
    </submittedName>
</protein>
<dbReference type="PANTHER" id="PTHR43537">
    <property type="entry name" value="TRANSCRIPTIONAL REGULATOR, GNTR FAMILY"/>
    <property type="match status" value="1"/>
</dbReference>
<dbReference type="Pfam" id="PF07729">
    <property type="entry name" value="FCD"/>
    <property type="match status" value="1"/>
</dbReference>
<dbReference type="GO" id="GO:0003677">
    <property type="term" value="F:DNA binding"/>
    <property type="evidence" value="ECO:0007669"/>
    <property type="project" value="UniProtKB-KW"/>
</dbReference>
<evidence type="ECO:0000256" key="1">
    <source>
        <dbReference type="ARBA" id="ARBA00023015"/>
    </source>
</evidence>
<accession>A0AAE4WZY1</accession>
<dbReference type="GO" id="GO:0003700">
    <property type="term" value="F:DNA-binding transcription factor activity"/>
    <property type="evidence" value="ECO:0007669"/>
    <property type="project" value="InterPro"/>
</dbReference>
<dbReference type="SUPFAM" id="SSF48008">
    <property type="entry name" value="GntR ligand-binding domain-like"/>
    <property type="match status" value="1"/>
</dbReference>
<organism evidence="5 6">
    <name type="scientific">Agrobacterium vitis</name>
    <name type="common">Rhizobium vitis</name>
    <dbReference type="NCBI Taxonomy" id="373"/>
    <lineage>
        <taxon>Bacteria</taxon>
        <taxon>Pseudomonadati</taxon>
        <taxon>Pseudomonadota</taxon>
        <taxon>Alphaproteobacteria</taxon>
        <taxon>Hyphomicrobiales</taxon>
        <taxon>Rhizobiaceae</taxon>
        <taxon>Rhizobium/Agrobacterium group</taxon>
        <taxon>Agrobacterium</taxon>
    </lineage>
</organism>
<evidence type="ECO:0000256" key="3">
    <source>
        <dbReference type="ARBA" id="ARBA00023163"/>
    </source>
</evidence>
<evidence type="ECO:0000259" key="4">
    <source>
        <dbReference type="PROSITE" id="PS50949"/>
    </source>
</evidence>
<comment type="caution">
    <text evidence="5">The sequence shown here is derived from an EMBL/GenBank/DDBJ whole genome shotgun (WGS) entry which is preliminary data.</text>
</comment>
<dbReference type="InterPro" id="IPR036390">
    <property type="entry name" value="WH_DNA-bd_sf"/>
</dbReference>
<dbReference type="Gene3D" id="1.10.10.10">
    <property type="entry name" value="Winged helix-like DNA-binding domain superfamily/Winged helix DNA-binding domain"/>
    <property type="match status" value="1"/>
</dbReference>
<dbReference type="RefSeq" id="WP_071206344.1">
    <property type="nucleotide sequence ID" value="NZ_CP118261.1"/>
</dbReference>
<evidence type="ECO:0000313" key="5">
    <source>
        <dbReference type="EMBL" id="MBF2714088.1"/>
    </source>
</evidence>
<dbReference type="SUPFAM" id="SSF46785">
    <property type="entry name" value="Winged helix' DNA-binding domain"/>
    <property type="match status" value="1"/>
</dbReference>
<keyword evidence="3" id="KW-0804">Transcription</keyword>
<dbReference type="SMART" id="SM00345">
    <property type="entry name" value="HTH_GNTR"/>
    <property type="match status" value="1"/>
</dbReference>
<dbReference type="AlphaFoldDB" id="A0AAE4WZY1"/>
<dbReference type="PANTHER" id="PTHR43537:SF5">
    <property type="entry name" value="UXU OPERON TRANSCRIPTIONAL REGULATOR"/>
    <property type="match status" value="1"/>
</dbReference>
<dbReference type="Pfam" id="PF00392">
    <property type="entry name" value="GntR"/>
    <property type="match status" value="1"/>
</dbReference>
<dbReference type="EMBL" id="JACXXJ020000003">
    <property type="protein sequence ID" value="MBF2714088.1"/>
    <property type="molecule type" value="Genomic_DNA"/>
</dbReference>
<dbReference type="Gene3D" id="1.20.120.530">
    <property type="entry name" value="GntR ligand-binding domain-like"/>
    <property type="match status" value="1"/>
</dbReference>
<dbReference type="Proteomes" id="UP000655037">
    <property type="component" value="Unassembled WGS sequence"/>
</dbReference>
<dbReference type="CDD" id="cd07377">
    <property type="entry name" value="WHTH_GntR"/>
    <property type="match status" value="1"/>
</dbReference>
<gene>
    <name evidence="5" type="ORF">IEI95_007405</name>
</gene>
<evidence type="ECO:0000256" key="2">
    <source>
        <dbReference type="ARBA" id="ARBA00023125"/>
    </source>
</evidence>
<keyword evidence="2" id="KW-0238">DNA-binding</keyword>
<reference evidence="5" key="1">
    <citation type="submission" date="2020-11" db="EMBL/GenBank/DDBJ databases">
        <title>Agrobacterium vitis strain K377 genome.</title>
        <authorList>
            <person name="Xi H."/>
        </authorList>
    </citation>
    <scope>NUCLEOTIDE SEQUENCE</scope>
    <source>
        <strain evidence="5">K377</strain>
    </source>
</reference>